<name>A0A2V2N5K0_9EURY</name>
<organism evidence="1 2">
    <name type="scientific">Methanospirillum stamsii</name>
    <dbReference type="NCBI Taxonomy" id="1277351"/>
    <lineage>
        <taxon>Archaea</taxon>
        <taxon>Methanobacteriati</taxon>
        <taxon>Methanobacteriota</taxon>
        <taxon>Stenosarchaea group</taxon>
        <taxon>Methanomicrobia</taxon>
        <taxon>Methanomicrobiales</taxon>
        <taxon>Methanospirillaceae</taxon>
        <taxon>Methanospirillum</taxon>
    </lineage>
</organism>
<dbReference type="InterPro" id="IPR026349">
    <property type="entry name" value="CHP04255"/>
</dbReference>
<dbReference type="OrthoDB" id="118008at2157"/>
<sequence length="173" mass="20093">MQVPPHKYAHSPVDEVRVRFSFDAHAPVETIIPSPYPGWQEVREKIAEVLDSVSVNKTMHSCMLRYTDIFPLHEGDIPHDLISIAPRVPDSEFFLPSGRSSSEISVKGRNHGSMIIIRFNQENDRMFLVFEAVSDRKQEIWFDSVLEWFDYAREDIHSLFDLIVSHELIQRLS</sequence>
<accession>A0A2V2N5K0</accession>
<keyword evidence="2" id="KW-1185">Reference proteome</keyword>
<dbReference type="GeneID" id="97608192"/>
<dbReference type="AlphaFoldDB" id="A0A2V2N5K0"/>
<dbReference type="EMBL" id="QGMZ01000039">
    <property type="protein sequence ID" value="PWR70791.1"/>
    <property type="molecule type" value="Genomic_DNA"/>
</dbReference>
<comment type="caution">
    <text evidence="1">The sequence shown here is derived from an EMBL/GenBank/DDBJ whole genome shotgun (WGS) entry which is preliminary data.</text>
</comment>
<evidence type="ECO:0000313" key="2">
    <source>
        <dbReference type="Proteomes" id="UP000245934"/>
    </source>
</evidence>
<proteinExistence type="predicted"/>
<protein>
    <recommendedName>
        <fullName evidence="3">TIGR04255 family protein</fullName>
    </recommendedName>
</protein>
<dbReference type="Proteomes" id="UP000245934">
    <property type="component" value="Unassembled WGS sequence"/>
</dbReference>
<evidence type="ECO:0008006" key="3">
    <source>
        <dbReference type="Google" id="ProtNLM"/>
    </source>
</evidence>
<dbReference type="RefSeq" id="WP_109941925.1">
    <property type="nucleotide sequence ID" value="NZ_CP176366.1"/>
</dbReference>
<reference evidence="1 2" key="1">
    <citation type="submission" date="2018-05" db="EMBL/GenBank/DDBJ databases">
        <title>Draft genome of Methanospirillum stamsii Pt1.</title>
        <authorList>
            <person name="Dueholm M.S."/>
            <person name="Nielsen P.H."/>
            <person name="Bakmann L.F."/>
            <person name="Otzen D.E."/>
        </authorList>
    </citation>
    <scope>NUCLEOTIDE SEQUENCE [LARGE SCALE GENOMIC DNA]</scope>
    <source>
        <strain evidence="1 2">Pt1</strain>
    </source>
</reference>
<gene>
    <name evidence="1" type="ORF">DLD82_14955</name>
</gene>
<dbReference type="NCBIfam" id="TIGR04255">
    <property type="entry name" value="sporadTIGR04255"/>
    <property type="match status" value="1"/>
</dbReference>
<evidence type="ECO:0000313" key="1">
    <source>
        <dbReference type="EMBL" id="PWR70791.1"/>
    </source>
</evidence>